<evidence type="ECO:0000313" key="1">
    <source>
        <dbReference type="EMBL" id="CBI09974.1"/>
    </source>
</evidence>
<gene>
    <name evidence="1" type="ORF">CARN7_0726</name>
</gene>
<sequence length="57" mass="6646">MILSSVFDAAMGEYALFHSKNERFIYPSGERIPVLGDFEQPVFHPVLVKENEYWRIA</sequence>
<name>E6QRV2_9ZZZZ</name>
<organism evidence="1">
    <name type="scientific">mine drainage metagenome</name>
    <dbReference type="NCBI Taxonomy" id="410659"/>
    <lineage>
        <taxon>unclassified sequences</taxon>
        <taxon>metagenomes</taxon>
        <taxon>ecological metagenomes</taxon>
    </lineage>
</organism>
<comment type="caution">
    <text evidence="1">The sequence shown here is derived from an EMBL/GenBank/DDBJ whole genome shotgun (WGS) entry which is preliminary data.</text>
</comment>
<reference evidence="1" key="1">
    <citation type="submission" date="2009-10" db="EMBL/GenBank/DDBJ databases">
        <title>Diversity of trophic interactions inside an arsenic-rich microbial ecosystem.</title>
        <authorList>
            <person name="Bertin P.N."/>
            <person name="Heinrich-Salmeron A."/>
            <person name="Pelletier E."/>
            <person name="Goulhen-Chollet F."/>
            <person name="Arsene-Ploetze F."/>
            <person name="Gallien S."/>
            <person name="Calteau A."/>
            <person name="Vallenet D."/>
            <person name="Casiot C."/>
            <person name="Chane-Woon-Ming B."/>
            <person name="Giloteaux L."/>
            <person name="Barakat M."/>
            <person name="Bonnefoy V."/>
            <person name="Bruneel O."/>
            <person name="Chandler M."/>
            <person name="Cleiss J."/>
            <person name="Duran R."/>
            <person name="Elbaz-Poulichet F."/>
            <person name="Fonknechten N."/>
            <person name="Lauga B."/>
            <person name="Mornico D."/>
            <person name="Ortet P."/>
            <person name="Schaeffer C."/>
            <person name="Siguier P."/>
            <person name="Alexander Thil Smith A."/>
            <person name="Van Dorsselaer A."/>
            <person name="Weissenbach J."/>
            <person name="Medigue C."/>
            <person name="Le Paslier D."/>
        </authorList>
    </citation>
    <scope>NUCLEOTIDE SEQUENCE</scope>
</reference>
<accession>E6QRV2</accession>
<proteinExistence type="predicted"/>
<dbReference type="AlphaFoldDB" id="E6QRV2"/>
<dbReference type="EMBL" id="CABR01000059">
    <property type="protein sequence ID" value="CBI09974.1"/>
    <property type="molecule type" value="Genomic_DNA"/>
</dbReference>
<protein>
    <submittedName>
        <fullName evidence="1">Uncharacterized protein</fullName>
    </submittedName>
</protein>